<evidence type="ECO:0000259" key="2">
    <source>
        <dbReference type="Pfam" id="PF14291"/>
    </source>
</evidence>
<dbReference type="InterPro" id="IPR012337">
    <property type="entry name" value="RNaseH-like_sf"/>
</dbReference>
<dbReference type="OrthoDB" id="7243514at2759"/>
<evidence type="ECO:0000256" key="1">
    <source>
        <dbReference type="SAM" id="MobiDB-lite"/>
    </source>
</evidence>
<proteinExistence type="predicted"/>
<dbReference type="InterPro" id="IPR025398">
    <property type="entry name" value="DUF4371"/>
</dbReference>
<dbReference type="PANTHER" id="PTHR45749:SF23">
    <property type="entry name" value="ZINC FINGER MYM-TYPE PROTEIN 1-LIKE"/>
    <property type="match status" value="1"/>
</dbReference>
<organism evidence="3 4">
    <name type="scientific">Spodoptera litura</name>
    <name type="common">Asian cotton leafworm</name>
    <dbReference type="NCBI Taxonomy" id="69820"/>
    <lineage>
        <taxon>Eukaryota</taxon>
        <taxon>Metazoa</taxon>
        <taxon>Ecdysozoa</taxon>
        <taxon>Arthropoda</taxon>
        <taxon>Hexapoda</taxon>
        <taxon>Insecta</taxon>
        <taxon>Pterygota</taxon>
        <taxon>Neoptera</taxon>
        <taxon>Endopterygota</taxon>
        <taxon>Lepidoptera</taxon>
        <taxon>Glossata</taxon>
        <taxon>Ditrysia</taxon>
        <taxon>Noctuoidea</taxon>
        <taxon>Noctuidae</taxon>
        <taxon>Amphipyrinae</taxon>
        <taxon>Spodoptera</taxon>
    </lineage>
</organism>
<name>A0A9J7J343_SPOLT</name>
<dbReference type="PANTHER" id="PTHR45749">
    <property type="match status" value="1"/>
</dbReference>
<evidence type="ECO:0000313" key="4">
    <source>
        <dbReference type="RefSeq" id="XP_022834878.1"/>
    </source>
</evidence>
<dbReference type="Proteomes" id="UP000301870">
    <property type="component" value="Unplaced"/>
</dbReference>
<feature type="region of interest" description="Disordered" evidence="1">
    <location>
        <begin position="1"/>
        <end position="25"/>
    </location>
</feature>
<keyword evidence="3" id="KW-1185">Reference proteome</keyword>
<reference evidence="4" key="1">
    <citation type="submission" date="2025-08" db="UniProtKB">
        <authorList>
            <consortium name="RefSeq"/>
        </authorList>
    </citation>
    <scope>IDENTIFICATION</scope>
    <source>
        <strain evidence="4">Ishihara</strain>
        <tissue evidence="4">Whole body</tissue>
    </source>
</reference>
<sequence>MSELKKKPSSASYKKKAKEKEERHQNVIKHTKNIEIFFSKPKSDDSELSTAIIIHSVSATDPVQCETPTSSIQPPDLFVPTPSTSSALSAVDVVQQSQNTIIIVDCDPAKWSINNETQEYIASNGFNQNINVDFSLSKRIYLEDKVSRFLTKTMFERKLLNREKRSRKWLIYSPSTGKVFCGPCLLFGGGTSFGKQDVGFNDWKNASIRYSHENSCEHKTYVSALQRRSDIGGRIDHELVAQIQEELTYWREVLKRVVATVKSLLASRGLSFRGHEEKLGSLHNGNYLMTLELIAEFDPFLSKHIAQYGGKGKGCTNYLSSTICDEFIELMAKKVLTQIKDEIKISKYYSMIVDSTPDISHIDQLTLVIRYVKADGTPVERFLKFIAHVGHKSQDMADAIIKTLDMFEINILDCRGQSYDNAANMSGIYNGLQAKIKELCSLADYIPCSAHSLNLVGECAAECVQETCWFFGLVGVRYRIEHTL</sequence>
<gene>
    <name evidence="4" type="primary">LOC111362436</name>
</gene>
<dbReference type="AlphaFoldDB" id="A0A9J7J343"/>
<feature type="domain" description="DUF4371" evidence="2">
    <location>
        <begin position="232"/>
        <end position="431"/>
    </location>
</feature>
<dbReference type="KEGG" id="sliu:111362436"/>
<dbReference type="RefSeq" id="XP_022834878.1">
    <property type="nucleotide sequence ID" value="XM_022979110.1"/>
</dbReference>
<dbReference type="Pfam" id="PF14291">
    <property type="entry name" value="DUF4371"/>
    <property type="match status" value="1"/>
</dbReference>
<protein>
    <submittedName>
        <fullName evidence="4">Zinc finger MYM-type protein 1-like</fullName>
    </submittedName>
</protein>
<dbReference type="SUPFAM" id="SSF53098">
    <property type="entry name" value="Ribonuclease H-like"/>
    <property type="match status" value="1"/>
</dbReference>
<dbReference type="GeneID" id="111362436"/>
<accession>A0A9J7J343</accession>
<evidence type="ECO:0000313" key="3">
    <source>
        <dbReference type="Proteomes" id="UP000301870"/>
    </source>
</evidence>